<evidence type="ECO:0000313" key="2">
    <source>
        <dbReference type="Proteomes" id="UP000076761"/>
    </source>
</evidence>
<organism evidence="1 2">
    <name type="scientific">Neolentinus lepideus HHB14362 ss-1</name>
    <dbReference type="NCBI Taxonomy" id="1314782"/>
    <lineage>
        <taxon>Eukaryota</taxon>
        <taxon>Fungi</taxon>
        <taxon>Dikarya</taxon>
        <taxon>Basidiomycota</taxon>
        <taxon>Agaricomycotina</taxon>
        <taxon>Agaricomycetes</taxon>
        <taxon>Gloeophyllales</taxon>
        <taxon>Gloeophyllaceae</taxon>
        <taxon>Neolentinus</taxon>
    </lineage>
</organism>
<accession>A0A165TJ54</accession>
<dbReference type="AlphaFoldDB" id="A0A165TJ54"/>
<dbReference type="EMBL" id="KV425565">
    <property type="protein sequence ID" value="KZT26744.1"/>
    <property type="molecule type" value="Genomic_DNA"/>
</dbReference>
<proteinExistence type="predicted"/>
<evidence type="ECO:0000313" key="1">
    <source>
        <dbReference type="EMBL" id="KZT26744.1"/>
    </source>
</evidence>
<protein>
    <submittedName>
        <fullName evidence="1">Uncharacterized protein</fullName>
    </submittedName>
</protein>
<dbReference type="InParanoid" id="A0A165TJ54"/>
<sequence length="105" mass="11605">MVSAASTATHIYSRRFRPRISRHCVRVVLKPLSPSVNDARFGYFKAWNRSVAATLLWISITAAKSSHLLGKSSLAASELLVAVSPARLLPRKLSRAARIAETMTW</sequence>
<dbReference type="Proteomes" id="UP000076761">
    <property type="component" value="Unassembled WGS sequence"/>
</dbReference>
<keyword evidence="2" id="KW-1185">Reference proteome</keyword>
<gene>
    <name evidence="1" type="ORF">NEOLEDRAFT_205602</name>
</gene>
<name>A0A165TJ54_9AGAM</name>
<reference evidence="1 2" key="1">
    <citation type="journal article" date="2016" name="Mol. Biol. Evol.">
        <title>Comparative Genomics of Early-Diverging Mushroom-Forming Fungi Provides Insights into the Origins of Lignocellulose Decay Capabilities.</title>
        <authorList>
            <person name="Nagy L.G."/>
            <person name="Riley R."/>
            <person name="Tritt A."/>
            <person name="Adam C."/>
            <person name="Daum C."/>
            <person name="Floudas D."/>
            <person name="Sun H."/>
            <person name="Yadav J.S."/>
            <person name="Pangilinan J."/>
            <person name="Larsson K.H."/>
            <person name="Matsuura K."/>
            <person name="Barry K."/>
            <person name="Labutti K."/>
            <person name="Kuo R."/>
            <person name="Ohm R.A."/>
            <person name="Bhattacharya S.S."/>
            <person name="Shirouzu T."/>
            <person name="Yoshinaga Y."/>
            <person name="Martin F.M."/>
            <person name="Grigoriev I.V."/>
            <person name="Hibbett D.S."/>
        </authorList>
    </citation>
    <scope>NUCLEOTIDE SEQUENCE [LARGE SCALE GENOMIC DNA]</scope>
    <source>
        <strain evidence="1 2">HHB14362 ss-1</strain>
    </source>
</reference>